<evidence type="ECO:0008006" key="4">
    <source>
        <dbReference type="Google" id="ProtNLM"/>
    </source>
</evidence>
<reference evidence="2" key="1">
    <citation type="submission" date="2023-03" db="EMBL/GenBank/DDBJ databases">
        <title>Massive genome expansion in bonnet fungi (Mycena s.s.) driven by repeated elements and novel gene families across ecological guilds.</title>
        <authorList>
            <consortium name="Lawrence Berkeley National Laboratory"/>
            <person name="Harder C.B."/>
            <person name="Miyauchi S."/>
            <person name="Viragh M."/>
            <person name="Kuo A."/>
            <person name="Thoen E."/>
            <person name="Andreopoulos B."/>
            <person name="Lu D."/>
            <person name="Skrede I."/>
            <person name="Drula E."/>
            <person name="Henrissat B."/>
            <person name="Morin E."/>
            <person name="Kohler A."/>
            <person name="Barry K."/>
            <person name="LaButti K."/>
            <person name="Morin E."/>
            <person name="Salamov A."/>
            <person name="Lipzen A."/>
            <person name="Mereny Z."/>
            <person name="Hegedus B."/>
            <person name="Baldrian P."/>
            <person name="Stursova M."/>
            <person name="Weitz H."/>
            <person name="Taylor A."/>
            <person name="Grigoriev I.V."/>
            <person name="Nagy L.G."/>
            <person name="Martin F."/>
            <person name="Kauserud H."/>
        </authorList>
    </citation>
    <scope>NUCLEOTIDE SEQUENCE</scope>
    <source>
        <strain evidence="2">CBHHK002</strain>
    </source>
</reference>
<feature type="region of interest" description="Disordered" evidence="1">
    <location>
        <begin position="198"/>
        <end position="602"/>
    </location>
</feature>
<feature type="compositionally biased region" description="Polar residues" evidence="1">
    <location>
        <begin position="400"/>
        <end position="409"/>
    </location>
</feature>
<dbReference type="InterPro" id="IPR004345">
    <property type="entry name" value="TB2_DP1_HVA22"/>
</dbReference>
<accession>A0AAD7F6W7</accession>
<feature type="compositionally biased region" description="Low complexity" evidence="1">
    <location>
        <begin position="480"/>
        <end position="491"/>
    </location>
</feature>
<feature type="compositionally biased region" description="Basic and acidic residues" evidence="1">
    <location>
        <begin position="245"/>
        <end position="257"/>
    </location>
</feature>
<name>A0AAD7F6W7_9AGAR</name>
<evidence type="ECO:0000256" key="1">
    <source>
        <dbReference type="SAM" id="MobiDB-lite"/>
    </source>
</evidence>
<comment type="caution">
    <text evidence="2">The sequence shown here is derived from an EMBL/GenBank/DDBJ whole genome shotgun (WGS) entry which is preliminary data.</text>
</comment>
<dbReference type="Pfam" id="PF03134">
    <property type="entry name" value="TB2_DP1_HVA22"/>
    <property type="match status" value="1"/>
</dbReference>
<proteinExistence type="predicted"/>
<gene>
    <name evidence="2" type="ORF">DFH08DRAFT_947805</name>
</gene>
<protein>
    <recommendedName>
        <fullName evidence="4">Protein YOP1</fullName>
    </recommendedName>
</protein>
<evidence type="ECO:0000313" key="2">
    <source>
        <dbReference type="EMBL" id="KAJ7368918.1"/>
    </source>
</evidence>
<dbReference type="EMBL" id="JARIHO010000001">
    <property type="protein sequence ID" value="KAJ7368918.1"/>
    <property type="molecule type" value="Genomic_DNA"/>
</dbReference>
<feature type="compositionally biased region" description="Acidic residues" evidence="1">
    <location>
        <begin position="336"/>
        <end position="347"/>
    </location>
</feature>
<organism evidence="2 3">
    <name type="scientific">Mycena albidolilacea</name>
    <dbReference type="NCBI Taxonomy" id="1033008"/>
    <lineage>
        <taxon>Eukaryota</taxon>
        <taxon>Fungi</taxon>
        <taxon>Dikarya</taxon>
        <taxon>Basidiomycota</taxon>
        <taxon>Agaricomycotina</taxon>
        <taxon>Agaricomycetes</taxon>
        <taxon>Agaricomycetidae</taxon>
        <taxon>Agaricales</taxon>
        <taxon>Marasmiineae</taxon>
        <taxon>Mycenaceae</taxon>
        <taxon>Mycena</taxon>
    </lineage>
</organism>
<dbReference type="AlphaFoldDB" id="A0AAD7F6W7"/>
<feature type="compositionally biased region" description="Pro residues" evidence="1">
    <location>
        <begin position="260"/>
        <end position="271"/>
    </location>
</feature>
<feature type="compositionally biased region" description="Acidic residues" evidence="1">
    <location>
        <begin position="492"/>
        <end position="501"/>
    </location>
</feature>
<sequence>MALIVPILRLIMLLLNMYDTFKVLKIPRPSARNSGQPTVRALSQRKRNMKGCLAVWIVWCCFMIYERLVEGIVSLFVPFYDEVKSLALLFLIFTRARGAEPIFLHIIRPLLKPYTSTLDALSDVARMFGDIIFLILTYPLQAGLSWWHSLFARRESAAEGETNGSLYTDVQQALHSVSYQMPVQTARRRSAGPVYAAVPEHNAVPPPPYVATESPPRRVSAHEIWHPPRSAYHDEEDGPPSESPEAQRAREDTEEWRQYPPFPSAYPPTPLPASSVPLPVAPQQFSPIPEDPVQGFGQSLPSPHELPNSGSARDSSDDDNVTGIQNTSHAATTALPDDEDEEEEDDFNVTLRTPDLPRPEVLLEPDTVMAPATRSRTKSSKGPIPPPGHATLVPLPSLLSRMSSETPSLLSRISSETPSSVSSDDSGASSLVSRKRSRELVPAQVANAKPAVRRARRVVGQPIGIGISTLERMEDEDDSSAAGSSASSATSDLDDDDEGGDADGGSEPHSPFMKKRRVNAASAAPAPSRVQPRRTTRSASKEPASVVPPTTTSRRQRQAKIQVPDAAAATGERASSRRGNGAVGAAASLRAGGAGTATGKRK</sequence>
<keyword evidence="3" id="KW-1185">Reference proteome</keyword>
<evidence type="ECO:0000313" key="3">
    <source>
        <dbReference type="Proteomes" id="UP001218218"/>
    </source>
</evidence>
<feature type="compositionally biased region" description="Polar residues" evidence="1">
    <location>
        <begin position="322"/>
        <end position="331"/>
    </location>
</feature>
<dbReference type="Proteomes" id="UP001218218">
    <property type="component" value="Unassembled WGS sequence"/>
</dbReference>
<feature type="compositionally biased region" description="Low complexity" evidence="1">
    <location>
        <begin position="411"/>
        <end position="432"/>
    </location>
</feature>